<dbReference type="CDD" id="cd06225">
    <property type="entry name" value="HAMP"/>
    <property type="match status" value="1"/>
</dbReference>
<dbReference type="InterPro" id="IPR036097">
    <property type="entry name" value="HisK_dim/P_sf"/>
</dbReference>
<dbReference type="PROSITE" id="PS50109">
    <property type="entry name" value="HIS_KIN"/>
    <property type="match status" value="1"/>
</dbReference>
<dbReference type="RefSeq" id="WP_407991045.1">
    <property type="nucleotide sequence ID" value="NZ_AP035881.2"/>
</dbReference>
<dbReference type="SUPFAM" id="SSF47384">
    <property type="entry name" value="Homodimeric domain of signal transducing histidine kinase"/>
    <property type="match status" value="1"/>
</dbReference>
<dbReference type="Gene3D" id="1.10.287.130">
    <property type="match status" value="1"/>
</dbReference>
<dbReference type="PANTHER" id="PTHR45436:SF5">
    <property type="entry name" value="SENSOR HISTIDINE KINASE TRCS"/>
    <property type="match status" value="1"/>
</dbReference>
<dbReference type="InterPro" id="IPR036890">
    <property type="entry name" value="HATPase_C_sf"/>
</dbReference>
<dbReference type="InterPro" id="IPR003661">
    <property type="entry name" value="HisK_dim/P_dom"/>
</dbReference>
<organism evidence="13">
    <name type="scientific">Kitasatospora sp. CMC57</name>
    <dbReference type="NCBI Taxonomy" id="3231513"/>
    <lineage>
        <taxon>Bacteria</taxon>
        <taxon>Bacillati</taxon>
        <taxon>Actinomycetota</taxon>
        <taxon>Actinomycetes</taxon>
        <taxon>Kitasatosporales</taxon>
        <taxon>Streptomycetaceae</taxon>
        <taxon>Kitasatospora</taxon>
    </lineage>
</organism>
<proteinExistence type="predicted"/>
<gene>
    <name evidence="13" type="ORF">KCMC57_52370</name>
</gene>
<dbReference type="EC" id="2.7.13.3" evidence="3"/>
<dbReference type="SMART" id="SM00388">
    <property type="entry name" value="HisKA"/>
    <property type="match status" value="1"/>
</dbReference>
<dbReference type="AlphaFoldDB" id="A0AB33K5B8"/>
<evidence type="ECO:0000256" key="5">
    <source>
        <dbReference type="ARBA" id="ARBA00022679"/>
    </source>
</evidence>
<dbReference type="GO" id="GO:0000155">
    <property type="term" value="F:phosphorelay sensor kinase activity"/>
    <property type="evidence" value="ECO:0007669"/>
    <property type="project" value="InterPro"/>
</dbReference>
<evidence type="ECO:0000313" key="13">
    <source>
        <dbReference type="EMBL" id="BFP48869.1"/>
    </source>
</evidence>
<comment type="subcellular location">
    <subcellularLocation>
        <location evidence="2">Cell membrane</location>
    </subcellularLocation>
</comment>
<dbReference type="Pfam" id="PF00512">
    <property type="entry name" value="HisKA"/>
    <property type="match status" value="1"/>
</dbReference>
<dbReference type="EMBL" id="AP035881">
    <property type="protein sequence ID" value="BFP48869.1"/>
    <property type="molecule type" value="Genomic_DNA"/>
</dbReference>
<name>A0AB33K5B8_9ACTN</name>
<evidence type="ECO:0000256" key="9">
    <source>
        <dbReference type="ARBA" id="ARBA00023012"/>
    </source>
</evidence>
<dbReference type="GO" id="GO:0005886">
    <property type="term" value="C:plasma membrane"/>
    <property type="evidence" value="ECO:0007669"/>
    <property type="project" value="UniProtKB-SubCell"/>
</dbReference>
<comment type="catalytic activity">
    <reaction evidence="1">
        <text>ATP + protein L-histidine = ADP + protein N-phospho-L-histidine.</text>
        <dbReference type="EC" id="2.7.13.3"/>
    </reaction>
</comment>
<feature type="transmembrane region" description="Helical" evidence="10">
    <location>
        <begin position="147"/>
        <end position="166"/>
    </location>
</feature>
<keyword evidence="7 13" id="KW-0418">Kinase</keyword>
<evidence type="ECO:0000256" key="7">
    <source>
        <dbReference type="ARBA" id="ARBA00022777"/>
    </source>
</evidence>
<dbReference type="PANTHER" id="PTHR45436">
    <property type="entry name" value="SENSOR HISTIDINE KINASE YKOH"/>
    <property type="match status" value="1"/>
</dbReference>
<dbReference type="InterPro" id="IPR003594">
    <property type="entry name" value="HATPase_dom"/>
</dbReference>
<evidence type="ECO:0000259" key="12">
    <source>
        <dbReference type="PROSITE" id="PS50885"/>
    </source>
</evidence>
<feature type="domain" description="Histidine kinase" evidence="11">
    <location>
        <begin position="229"/>
        <end position="422"/>
    </location>
</feature>
<protein>
    <recommendedName>
        <fullName evidence="3">histidine kinase</fullName>
        <ecNumber evidence="3">2.7.13.3</ecNumber>
    </recommendedName>
</protein>
<dbReference type="SMART" id="SM00387">
    <property type="entry name" value="HATPase_c"/>
    <property type="match status" value="1"/>
</dbReference>
<evidence type="ECO:0000256" key="3">
    <source>
        <dbReference type="ARBA" id="ARBA00012438"/>
    </source>
</evidence>
<feature type="domain" description="HAMP" evidence="12">
    <location>
        <begin position="167"/>
        <end position="221"/>
    </location>
</feature>
<accession>A0AB33K5B8</accession>
<dbReference type="SUPFAM" id="SSF158472">
    <property type="entry name" value="HAMP domain-like"/>
    <property type="match status" value="1"/>
</dbReference>
<dbReference type="SUPFAM" id="SSF55874">
    <property type="entry name" value="ATPase domain of HSP90 chaperone/DNA topoisomerase II/histidine kinase"/>
    <property type="match status" value="1"/>
</dbReference>
<sequence>MTTPRTGRRLLDPRSLSWKITALVALACCAVAVVIGLLVHQATAQRGDRTGRDLATAQLVAAEREFSQTGRRPDHASLEPRTGLPGPLAQAVEGLEVPGEYALWYDVKAPNWYWMWAAVPVGDDQVLTVRTDLSTTVRSLQLLDRSIIKAALAALAVVVPVTALAAERMNRRLRHGSRTARRIAHGDLDARIGHRGRARDEITEMSTAVDEMAATLQGRLAAEKRFTADVAHELRTPLMGLVTAAGLLPEDDEATDLVRTQVRALRGLVEDLLEVSRLDAGAESARLDVVPLGDLIAQVSMQGDGDTRLRLLAPAAVRTDPRRVERIVTNLVANAHRHGASPVEVTVTGSRITVRDHGPGFPDALLAEGPQRFRTGAAERGQGHGLGLTIATGQAAVLNARLTFANAPDGGAVATLDLPVSEPLGGPGDR</sequence>
<dbReference type="InterPro" id="IPR003660">
    <property type="entry name" value="HAMP_dom"/>
</dbReference>
<dbReference type="Gene3D" id="6.10.340.10">
    <property type="match status" value="1"/>
</dbReference>
<dbReference type="InterPro" id="IPR050428">
    <property type="entry name" value="TCS_sensor_his_kinase"/>
</dbReference>
<evidence type="ECO:0000256" key="6">
    <source>
        <dbReference type="ARBA" id="ARBA00022692"/>
    </source>
</evidence>
<evidence type="ECO:0000259" key="11">
    <source>
        <dbReference type="PROSITE" id="PS50109"/>
    </source>
</evidence>
<keyword evidence="9" id="KW-0902">Two-component regulatory system</keyword>
<evidence type="ECO:0000256" key="4">
    <source>
        <dbReference type="ARBA" id="ARBA00022553"/>
    </source>
</evidence>
<dbReference type="PROSITE" id="PS50885">
    <property type="entry name" value="HAMP"/>
    <property type="match status" value="1"/>
</dbReference>
<reference evidence="13" key="1">
    <citation type="submission" date="2024-07" db="EMBL/GenBank/DDBJ databases">
        <title>Complete genome sequences of cellulolytic bacteria, Kitasatospora sp. CMC57 and Streptomyces sp. CMC78, isolated from Japanese agricultural soil.</title>
        <authorList>
            <person name="Hashimoto T."/>
            <person name="Ito M."/>
            <person name="Iwamoto M."/>
            <person name="Fukahori D."/>
            <person name="Shoda T."/>
            <person name="Sakoda M."/>
            <person name="Morohoshi T."/>
            <person name="Mitsuboshi M."/>
            <person name="Nishizawa T."/>
        </authorList>
    </citation>
    <scope>NUCLEOTIDE SEQUENCE</scope>
    <source>
        <strain evidence="13">CMC57</strain>
    </source>
</reference>
<keyword evidence="6 10" id="KW-0812">Transmembrane</keyword>
<keyword evidence="4" id="KW-0597">Phosphoprotein</keyword>
<evidence type="ECO:0000256" key="8">
    <source>
        <dbReference type="ARBA" id="ARBA00022989"/>
    </source>
</evidence>
<dbReference type="Gene3D" id="3.30.565.10">
    <property type="entry name" value="Histidine kinase-like ATPase, C-terminal domain"/>
    <property type="match status" value="1"/>
</dbReference>
<keyword evidence="10" id="KW-0472">Membrane</keyword>
<keyword evidence="5" id="KW-0808">Transferase</keyword>
<evidence type="ECO:0000256" key="1">
    <source>
        <dbReference type="ARBA" id="ARBA00000085"/>
    </source>
</evidence>
<evidence type="ECO:0000256" key="2">
    <source>
        <dbReference type="ARBA" id="ARBA00004236"/>
    </source>
</evidence>
<keyword evidence="8 10" id="KW-1133">Transmembrane helix</keyword>
<dbReference type="Pfam" id="PF02518">
    <property type="entry name" value="HATPase_c"/>
    <property type="match status" value="1"/>
</dbReference>
<dbReference type="Pfam" id="PF00672">
    <property type="entry name" value="HAMP"/>
    <property type="match status" value="1"/>
</dbReference>
<feature type="transmembrane region" description="Helical" evidence="10">
    <location>
        <begin position="20"/>
        <end position="39"/>
    </location>
</feature>
<dbReference type="CDD" id="cd00082">
    <property type="entry name" value="HisKA"/>
    <property type="match status" value="1"/>
</dbReference>
<evidence type="ECO:0000256" key="10">
    <source>
        <dbReference type="SAM" id="Phobius"/>
    </source>
</evidence>
<dbReference type="SMART" id="SM00304">
    <property type="entry name" value="HAMP"/>
    <property type="match status" value="1"/>
</dbReference>
<dbReference type="InterPro" id="IPR005467">
    <property type="entry name" value="His_kinase_dom"/>
</dbReference>